<feature type="compositionally biased region" description="Polar residues" evidence="1">
    <location>
        <begin position="537"/>
        <end position="546"/>
    </location>
</feature>
<feature type="non-terminal residue" evidence="4">
    <location>
        <position position="1"/>
    </location>
</feature>
<name>A0AAN8WXJ9_HALRR</name>
<keyword evidence="2" id="KW-0472">Membrane</keyword>
<feature type="compositionally biased region" description="Low complexity" evidence="1">
    <location>
        <begin position="671"/>
        <end position="691"/>
    </location>
</feature>
<dbReference type="Proteomes" id="UP001381693">
    <property type="component" value="Unassembled WGS sequence"/>
</dbReference>
<feature type="compositionally biased region" description="Pro residues" evidence="1">
    <location>
        <begin position="33"/>
        <end position="49"/>
    </location>
</feature>
<feature type="region of interest" description="Disordered" evidence="1">
    <location>
        <begin position="19"/>
        <end position="132"/>
    </location>
</feature>
<dbReference type="InterPro" id="IPR000082">
    <property type="entry name" value="SEA_dom"/>
</dbReference>
<keyword evidence="2" id="KW-1133">Transmembrane helix</keyword>
<dbReference type="InterPro" id="IPR036364">
    <property type="entry name" value="SEA_dom_sf"/>
</dbReference>
<evidence type="ECO:0000256" key="2">
    <source>
        <dbReference type="SAM" id="Phobius"/>
    </source>
</evidence>
<dbReference type="AlphaFoldDB" id="A0AAN8WXJ9"/>
<comment type="caution">
    <text evidence="4">The sequence shown here is derived from an EMBL/GenBank/DDBJ whole genome shotgun (WGS) entry which is preliminary data.</text>
</comment>
<feature type="domain" description="SEA" evidence="3">
    <location>
        <begin position="793"/>
        <end position="911"/>
    </location>
</feature>
<feature type="compositionally biased region" description="Low complexity" evidence="1">
    <location>
        <begin position="764"/>
        <end position="788"/>
    </location>
</feature>
<protein>
    <recommendedName>
        <fullName evidence="3">SEA domain-containing protein</fullName>
    </recommendedName>
</protein>
<feature type="region of interest" description="Disordered" evidence="1">
    <location>
        <begin position="149"/>
        <end position="289"/>
    </location>
</feature>
<organism evidence="4 5">
    <name type="scientific">Halocaridina rubra</name>
    <name type="common">Hawaiian red shrimp</name>
    <dbReference type="NCBI Taxonomy" id="373956"/>
    <lineage>
        <taxon>Eukaryota</taxon>
        <taxon>Metazoa</taxon>
        <taxon>Ecdysozoa</taxon>
        <taxon>Arthropoda</taxon>
        <taxon>Crustacea</taxon>
        <taxon>Multicrustacea</taxon>
        <taxon>Malacostraca</taxon>
        <taxon>Eumalacostraca</taxon>
        <taxon>Eucarida</taxon>
        <taxon>Decapoda</taxon>
        <taxon>Pleocyemata</taxon>
        <taxon>Caridea</taxon>
        <taxon>Atyoidea</taxon>
        <taxon>Atyidae</taxon>
        <taxon>Halocaridina</taxon>
    </lineage>
</organism>
<sequence length="1051" mass="115588">DAQSVSTRTLNAFASALQLTELPEGLNPHQDAKPPPPLLPPPPPPPPPTRFRFESPKHQERPSRITFIPEDRGERWTKSALPSSGASLSALPSDSSRAPLPEELVASSIVTTSKPKPQKPTKDNTFSDGTYDDYYYYYYDDDFYYDDNETKANIPVGNLGPLDPPSQPKENVPLSTEPNPKAVDFTTKPFRFSSSSDKTTRRPTLPSRRDRLDNENGVPGKSFSLSDLLASLKDRVPGSADHSPSKAESEFNNNRDARVLLTNTEREPKPVIDKKQDAESDVEVRVTNSTESSVVIASVQTSHSVSVSDGFVPTTNLPLSPAASTAANNRETSEFLLSATPNTPSDIPRQFKRLDDFFPNLNSDVANSENDTKSHDLLTPVEKPRLETLFNIEIDTKNQTVTATDVKLASIFEDAPAADLSEFLPPGYNSTEHNQDTTTSYTTALTTGNSESISPLVTSDYAPNEELQGKQTSTVNVPKASTEKASLLELFSALQTTTEASSKAPSGLFDTVQLVDPSSFLPPGYNQAETKKPSEDLATTSELPSSLSPAKKVPIIKTVDPLSFLPPGYKPTPESPDDSATKKIPVEHVPDISAFLPPGYKVSDETGTDSTSEKTPVEFVDVSKFLPPGYKASEEPTSENTTDKLLIAQTPDISAFLPPGYKLSTEPSDIMSSSSAVSSSTMESTTTTESAPIGLVFPRRPDRPSYLTTPRPVARTPSGPPPVKPTFKNLWESVRSTTEFTGWSFSTEDAPIRTGSASEDKETTTTSTTTTSTTTTSTTTTSPRPTTPGVCGEKCRLAATLRIIDGTEWRPELANRDTLEWQELANTVEIELDSLYRQSSLAPWYERVEIDAFNPGSVLVDYILHLTDLSKTYDTTDLKEILNQETLENEGYFLGNYTLDPRGTDFIVMRDKERIREDDDSGYLIPQWLIAVIVIGLASLLFILIFGITVLVNRARVKKRHDMPLTAEMLNELNKAHMAGVDNYAMDGLYDMDAIWNEKVHDRRAMKPPSSKGRGYNPNYNINIYDSWRTDWSGPYGSSATYAKRRPDTNF</sequence>
<feature type="region of interest" description="Disordered" evidence="1">
    <location>
        <begin position="595"/>
        <end position="614"/>
    </location>
</feature>
<feature type="compositionally biased region" description="Basic and acidic residues" evidence="1">
    <location>
        <begin position="243"/>
        <end position="284"/>
    </location>
</feature>
<feature type="compositionally biased region" description="Low complexity" evidence="1">
    <location>
        <begin position="79"/>
        <end position="101"/>
    </location>
</feature>
<feature type="compositionally biased region" description="Basic and acidic residues" evidence="1">
    <location>
        <begin position="51"/>
        <end position="77"/>
    </location>
</feature>
<gene>
    <name evidence="4" type="ORF">SK128_026668</name>
</gene>
<feature type="region of interest" description="Disordered" evidence="1">
    <location>
        <begin position="522"/>
        <end position="546"/>
    </location>
</feature>
<feature type="region of interest" description="Disordered" evidence="1">
    <location>
        <begin position="746"/>
        <end position="791"/>
    </location>
</feature>
<feature type="region of interest" description="Disordered" evidence="1">
    <location>
        <begin position="428"/>
        <end position="448"/>
    </location>
</feature>
<reference evidence="4 5" key="1">
    <citation type="submission" date="2023-11" db="EMBL/GenBank/DDBJ databases">
        <title>Halocaridina rubra genome assembly.</title>
        <authorList>
            <person name="Smith C."/>
        </authorList>
    </citation>
    <scope>NUCLEOTIDE SEQUENCE [LARGE SCALE GENOMIC DNA]</scope>
    <source>
        <strain evidence="4">EP-1</strain>
        <tissue evidence="4">Whole</tissue>
    </source>
</reference>
<proteinExistence type="predicted"/>
<evidence type="ECO:0000313" key="5">
    <source>
        <dbReference type="Proteomes" id="UP001381693"/>
    </source>
</evidence>
<dbReference type="Gene3D" id="3.30.70.960">
    <property type="entry name" value="SEA domain"/>
    <property type="match status" value="1"/>
</dbReference>
<dbReference type="Pfam" id="PF01390">
    <property type="entry name" value="SEA"/>
    <property type="match status" value="1"/>
</dbReference>
<feature type="compositionally biased region" description="Low complexity" evidence="1">
    <location>
        <begin position="437"/>
        <end position="447"/>
    </location>
</feature>
<dbReference type="EMBL" id="JAXCGZ010011731">
    <property type="protein sequence ID" value="KAK7074205.1"/>
    <property type="molecule type" value="Genomic_DNA"/>
</dbReference>
<dbReference type="SUPFAM" id="SSF82671">
    <property type="entry name" value="SEA domain"/>
    <property type="match status" value="1"/>
</dbReference>
<evidence type="ECO:0000313" key="4">
    <source>
        <dbReference type="EMBL" id="KAK7074205.1"/>
    </source>
</evidence>
<evidence type="ECO:0000259" key="3">
    <source>
        <dbReference type="PROSITE" id="PS50024"/>
    </source>
</evidence>
<keyword evidence="5" id="KW-1185">Reference proteome</keyword>
<keyword evidence="2" id="KW-0812">Transmembrane</keyword>
<evidence type="ECO:0000256" key="1">
    <source>
        <dbReference type="SAM" id="MobiDB-lite"/>
    </source>
</evidence>
<feature type="region of interest" description="Disordered" evidence="1">
    <location>
        <begin position="666"/>
        <end position="726"/>
    </location>
</feature>
<feature type="transmembrane region" description="Helical" evidence="2">
    <location>
        <begin position="928"/>
        <end position="952"/>
    </location>
</feature>
<accession>A0AAN8WXJ9</accession>
<dbReference type="PROSITE" id="PS50024">
    <property type="entry name" value="SEA"/>
    <property type="match status" value="1"/>
</dbReference>